<evidence type="ECO:0000259" key="2">
    <source>
        <dbReference type="Pfam" id="PF17777"/>
    </source>
</evidence>
<dbReference type="Gene3D" id="3.90.105.20">
    <property type="match status" value="1"/>
</dbReference>
<dbReference type="AlphaFoldDB" id="A0A9W4WL08"/>
<reference evidence="3" key="1">
    <citation type="submission" date="2022-08" db="EMBL/GenBank/DDBJ databases">
        <authorList>
            <person name="Kallberg Y."/>
            <person name="Tangrot J."/>
            <person name="Rosling A."/>
        </authorList>
    </citation>
    <scope>NUCLEOTIDE SEQUENCE</scope>
    <source>
        <strain evidence="3">Wild A</strain>
    </source>
</reference>
<dbReference type="GO" id="GO:0003723">
    <property type="term" value="F:RNA binding"/>
    <property type="evidence" value="ECO:0007669"/>
    <property type="project" value="TreeGrafter"/>
</dbReference>
<dbReference type="InterPro" id="IPR051742">
    <property type="entry name" value="Ribosome_Assembly_uL10"/>
</dbReference>
<name>A0A9W4WL08_9GLOM</name>
<dbReference type="EMBL" id="CAMKVN010000586">
    <property type="protein sequence ID" value="CAI2169445.1"/>
    <property type="molecule type" value="Genomic_DNA"/>
</dbReference>
<dbReference type="OrthoDB" id="10262308at2759"/>
<comment type="caution">
    <text evidence="3">The sequence shown here is derived from an EMBL/GenBank/DDBJ whole genome shotgun (WGS) entry which is preliminary data.</text>
</comment>
<dbReference type="GO" id="GO:0042273">
    <property type="term" value="P:ribosomal large subunit biogenesis"/>
    <property type="evidence" value="ECO:0007669"/>
    <property type="project" value="TreeGrafter"/>
</dbReference>
<dbReference type="GO" id="GO:0005730">
    <property type="term" value="C:nucleolus"/>
    <property type="evidence" value="ECO:0007669"/>
    <property type="project" value="TreeGrafter"/>
</dbReference>
<dbReference type="InterPro" id="IPR043164">
    <property type="entry name" value="Ribosomal_uL10-like_insert_sf"/>
</dbReference>
<dbReference type="Pfam" id="PF17777">
    <property type="entry name" value="RL10P_insert"/>
    <property type="match status" value="1"/>
</dbReference>
<dbReference type="InterPro" id="IPR043141">
    <property type="entry name" value="Ribosomal_uL10-like_sf"/>
</dbReference>
<keyword evidence="4" id="KW-1185">Reference proteome</keyword>
<sequence length="188" mass="21757">MRNEYLQQIRSDWKDKGRLFFTKKTIIIKALGSNESDEQAENVSQFSKELTGEGGILFTDEPVDAVISYFSKTQFEDYARTGAYIDKDITIPAGNLKYHNTDNYVVTFHEKMLKKLGMPVRMDQGYLVLDQDYTICKYGDRLTADQAHMLKILLFKLSVFKLIPTHYYDKIMNKVIGKVSNDLEELVE</sequence>
<dbReference type="GO" id="GO:0006364">
    <property type="term" value="P:rRNA processing"/>
    <property type="evidence" value="ECO:0007669"/>
    <property type="project" value="TreeGrafter"/>
</dbReference>
<organism evidence="3 4">
    <name type="scientific">Funneliformis geosporum</name>
    <dbReference type="NCBI Taxonomy" id="1117311"/>
    <lineage>
        <taxon>Eukaryota</taxon>
        <taxon>Fungi</taxon>
        <taxon>Fungi incertae sedis</taxon>
        <taxon>Mucoromycota</taxon>
        <taxon>Glomeromycotina</taxon>
        <taxon>Glomeromycetes</taxon>
        <taxon>Glomerales</taxon>
        <taxon>Glomeraceae</taxon>
        <taxon>Funneliformis</taxon>
    </lineage>
</organism>
<accession>A0A9W4WL08</accession>
<feature type="domain" description="Large ribosomal subunit protein uL10-like insertion" evidence="2">
    <location>
        <begin position="79"/>
        <end position="153"/>
    </location>
</feature>
<dbReference type="Gene3D" id="3.30.70.1730">
    <property type="match status" value="1"/>
</dbReference>
<evidence type="ECO:0000313" key="3">
    <source>
        <dbReference type="EMBL" id="CAI2169445.1"/>
    </source>
</evidence>
<protein>
    <submittedName>
        <fullName evidence="3">8351_t:CDS:1</fullName>
    </submittedName>
</protein>
<dbReference type="PANTHER" id="PTHR45841:SF1">
    <property type="entry name" value="MRNA TURNOVER PROTEIN 4 HOMOLOG"/>
    <property type="match status" value="1"/>
</dbReference>
<comment type="similarity">
    <text evidence="1">Belongs to the universal ribosomal protein uL10 family.</text>
</comment>
<evidence type="ECO:0000313" key="4">
    <source>
        <dbReference type="Proteomes" id="UP001153678"/>
    </source>
</evidence>
<dbReference type="InterPro" id="IPR040637">
    <property type="entry name" value="Ribosomal_uL10-like_insert"/>
</dbReference>
<dbReference type="Proteomes" id="UP001153678">
    <property type="component" value="Unassembled WGS sequence"/>
</dbReference>
<evidence type="ECO:0000256" key="1">
    <source>
        <dbReference type="ARBA" id="ARBA00008889"/>
    </source>
</evidence>
<gene>
    <name evidence="3" type="ORF">FWILDA_LOCUS4084</name>
</gene>
<dbReference type="InterPro" id="IPR001790">
    <property type="entry name" value="Ribosomal_uL10"/>
</dbReference>
<dbReference type="PANTHER" id="PTHR45841">
    <property type="entry name" value="MRNA TURNOVER PROTEIN 4 MRTO4"/>
    <property type="match status" value="1"/>
</dbReference>
<dbReference type="GO" id="GO:0000956">
    <property type="term" value="P:nuclear-transcribed mRNA catabolic process"/>
    <property type="evidence" value="ECO:0007669"/>
    <property type="project" value="TreeGrafter"/>
</dbReference>
<dbReference type="SUPFAM" id="SSF160369">
    <property type="entry name" value="Ribosomal protein L10-like"/>
    <property type="match status" value="1"/>
</dbReference>
<dbReference type="GO" id="GO:0030687">
    <property type="term" value="C:preribosome, large subunit precursor"/>
    <property type="evidence" value="ECO:0007669"/>
    <property type="project" value="TreeGrafter"/>
</dbReference>
<proteinExistence type="inferred from homology"/>
<dbReference type="Pfam" id="PF00466">
    <property type="entry name" value="Ribosomal_L10"/>
    <property type="match status" value="1"/>
</dbReference>